<sequence length="80" mass="9128">MTIIKRILTMRCVSGHEHHVEDDDGVIGRQGYVRCNYEDCERNAFTVKVTSNVDDINDDMHHLNVSGACLYCGRNLEESK</sequence>
<accession>A0A0F9K8I9</accession>
<gene>
    <name evidence="1" type="ORF">LCGC14_1733130</name>
</gene>
<dbReference type="AlphaFoldDB" id="A0A0F9K8I9"/>
<comment type="caution">
    <text evidence="1">The sequence shown here is derived from an EMBL/GenBank/DDBJ whole genome shotgun (WGS) entry which is preliminary data.</text>
</comment>
<organism evidence="1">
    <name type="scientific">marine sediment metagenome</name>
    <dbReference type="NCBI Taxonomy" id="412755"/>
    <lineage>
        <taxon>unclassified sequences</taxon>
        <taxon>metagenomes</taxon>
        <taxon>ecological metagenomes</taxon>
    </lineage>
</organism>
<name>A0A0F9K8I9_9ZZZZ</name>
<dbReference type="EMBL" id="LAZR01015755">
    <property type="protein sequence ID" value="KKM07513.1"/>
    <property type="molecule type" value="Genomic_DNA"/>
</dbReference>
<reference evidence="1" key="1">
    <citation type="journal article" date="2015" name="Nature">
        <title>Complex archaea that bridge the gap between prokaryotes and eukaryotes.</title>
        <authorList>
            <person name="Spang A."/>
            <person name="Saw J.H."/>
            <person name="Jorgensen S.L."/>
            <person name="Zaremba-Niedzwiedzka K."/>
            <person name="Martijn J."/>
            <person name="Lind A.E."/>
            <person name="van Eijk R."/>
            <person name="Schleper C."/>
            <person name="Guy L."/>
            <person name="Ettema T.J."/>
        </authorList>
    </citation>
    <scope>NUCLEOTIDE SEQUENCE</scope>
</reference>
<protein>
    <submittedName>
        <fullName evidence="1">Uncharacterized protein</fullName>
    </submittedName>
</protein>
<proteinExistence type="predicted"/>
<evidence type="ECO:0000313" key="1">
    <source>
        <dbReference type="EMBL" id="KKM07513.1"/>
    </source>
</evidence>